<accession>A0A8J4BRQ3</accession>
<name>A0A8J4BRQ3_9CHLO</name>
<dbReference type="EMBL" id="BNCO01000063">
    <property type="protein sequence ID" value="GIL64120.1"/>
    <property type="molecule type" value="Genomic_DNA"/>
</dbReference>
<dbReference type="PANTHER" id="PTHR33383:SF1">
    <property type="entry name" value="MEMBRANE PROTEIN INSERTION EFFICIENCY FACTOR-RELATED"/>
    <property type="match status" value="1"/>
</dbReference>
<keyword evidence="3" id="KW-1185">Reference proteome</keyword>
<dbReference type="Proteomes" id="UP000747399">
    <property type="component" value="Unassembled WGS sequence"/>
</dbReference>
<feature type="compositionally biased region" description="Basic and acidic residues" evidence="1">
    <location>
        <begin position="198"/>
        <end position="213"/>
    </location>
</feature>
<proteinExistence type="inferred from homology"/>
<dbReference type="SMART" id="SM01234">
    <property type="entry name" value="Haemolytic"/>
    <property type="match status" value="1"/>
</dbReference>
<dbReference type="AlphaFoldDB" id="A0A8J4BRQ3"/>
<dbReference type="NCBIfam" id="TIGR00278">
    <property type="entry name" value="membrane protein insertion efficiency factor YidD"/>
    <property type="match status" value="1"/>
</dbReference>
<evidence type="ECO:0000256" key="1">
    <source>
        <dbReference type="SAM" id="MobiDB-lite"/>
    </source>
</evidence>
<sequence>MFMVKMKVVVLCPSRGSRSMRGPLGASLCRNCWQSALSLYTTRLGTESLQMTQGAWPLLIPLQLNDDGGGDGGCGRVPALAELGPYNRRLCWSGSGSGSGSGSDAWSPGDLTSLTDTCEVAAVALATAATGPHTATRGDIRVRGDSRWGQLSVARGKDRRGQAHIRRAGGGTAGTSNDGPDNDAGSASAPRPPPREAGISEKEAIGEEQREQSIRPGGEDANPLPSLGVRAALALLGFYRGVLSPLMPSTCRFLPTCSVYSIESYKKFGVTRGTVLTAWRLLRCNPWGGRGYDPPAWPPVGLGAIYRYPYTPEITVVLGLAAAYWLVTSTLESLIF</sequence>
<reference evidence="2" key="1">
    <citation type="journal article" date="2021" name="Proc. Natl. Acad. Sci. U.S.A.">
        <title>Three genomes in the algal genus Volvox reveal the fate of a haploid sex-determining region after a transition to homothallism.</title>
        <authorList>
            <person name="Yamamoto K."/>
            <person name="Hamaji T."/>
            <person name="Kawai-Toyooka H."/>
            <person name="Matsuzaki R."/>
            <person name="Takahashi F."/>
            <person name="Nishimura Y."/>
            <person name="Kawachi M."/>
            <person name="Noguchi H."/>
            <person name="Minakuchi Y."/>
            <person name="Umen J.G."/>
            <person name="Toyoda A."/>
            <person name="Nozaki H."/>
        </authorList>
    </citation>
    <scope>NUCLEOTIDE SEQUENCE</scope>
    <source>
        <strain evidence="2">NIES-3780</strain>
    </source>
</reference>
<dbReference type="Pfam" id="PF01809">
    <property type="entry name" value="YidD"/>
    <property type="match status" value="1"/>
</dbReference>
<protein>
    <recommendedName>
        <fullName evidence="4">Membrane protein insertion efficiency factor</fullName>
    </recommendedName>
</protein>
<comment type="caution">
    <text evidence="2">The sequence shown here is derived from an EMBL/GenBank/DDBJ whole genome shotgun (WGS) entry which is preliminary data.</text>
</comment>
<evidence type="ECO:0000313" key="2">
    <source>
        <dbReference type="EMBL" id="GIL64120.1"/>
    </source>
</evidence>
<dbReference type="PANTHER" id="PTHR33383">
    <property type="entry name" value="MEMBRANE PROTEIN INSERTION EFFICIENCY FACTOR-RELATED"/>
    <property type="match status" value="1"/>
</dbReference>
<evidence type="ECO:0008006" key="4">
    <source>
        <dbReference type="Google" id="ProtNLM"/>
    </source>
</evidence>
<dbReference type="InterPro" id="IPR002696">
    <property type="entry name" value="Membr_insert_effic_factor_YidD"/>
</dbReference>
<evidence type="ECO:0000313" key="3">
    <source>
        <dbReference type="Proteomes" id="UP000747399"/>
    </source>
</evidence>
<organism evidence="2 3">
    <name type="scientific">Volvox africanus</name>
    <dbReference type="NCBI Taxonomy" id="51714"/>
    <lineage>
        <taxon>Eukaryota</taxon>
        <taxon>Viridiplantae</taxon>
        <taxon>Chlorophyta</taxon>
        <taxon>core chlorophytes</taxon>
        <taxon>Chlorophyceae</taxon>
        <taxon>CS clade</taxon>
        <taxon>Chlamydomonadales</taxon>
        <taxon>Volvocaceae</taxon>
        <taxon>Volvox</taxon>
    </lineage>
</organism>
<gene>
    <name evidence="2" type="ORF">Vafri_18082</name>
</gene>
<feature type="region of interest" description="Disordered" evidence="1">
    <location>
        <begin position="150"/>
        <end position="222"/>
    </location>
</feature>
<dbReference type="HAMAP" id="MF_00386">
    <property type="entry name" value="UPF0161_YidD"/>
    <property type="match status" value="1"/>
</dbReference>